<comment type="caution">
    <text evidence="1">The sequence shown here is derived from an EMBL/GenBank/DDBJ whole genome shotgun (WGS) entry which is preliminary data.</text>
</comment>
<evidence type="ECO:0000313" key="1">
    <source>
        <dbReference type="EMBL" id="KAI8430300.1"/>
    </source>
</evidence>
<reference evidence="1 2" key="1">
    <citation type="journal article" date="2022" name="Genome Biol. Evol.">
        <title>The Spruce Budworm Genome: Reconstructing the Evolutionary History of Antifreeze Proteins.</title>
        <authorList>
            <person name="Beliveau C."/>
            <person name="Gagne P."/>
            <person name="Picq S."/>
            <person name="Vernygora O."/>
            <person name="Keeling C.I."/>
            <person name="Pinkney K."/>
            <person name="Doucet D."/>
            <person name="Wen F."/>
            <person name="Johnston J.S."/>
            <person name="Maaroufi H."/>
            <person name="Boyle B."/>
            <person name="Laroche J."/>
            <person name="Dewar K."/>
            <person name="Juretic N."/>
            <person name="Blackburn G."/>
            <person name="Nisole A."/>
            <person name="Brunet B."/>
            <person name="Brandao M."/>
            <person name="Lumley L."/>
            <person name="Duan J."/>
            <person name="Quan G."/>
            <person name="Lucarotti C.J."/>
            <person name="Roe A.D."/>
            <person name="Sperling F.A.H."/>
            <person name="Levesque R.C."/>
            <person name="Cusson M."/>
        </authorList>
    </citation>
    <scope>NUCLEOTIDE SEQUENCE [LARGE SCALE GENOMIC DNA]</scope>
    <source>
        <strain evidence="1">Glfc:IPQL:Cfum</strain>
    </source>
</reference>
<dbReference type="Proteomes" id="UP001064048">
    <property type="component" value="Chromosome Z"/>
</dbReference>
<evidence type="ECO:0000313" key="2">
    <source>
        <dbReference type="Proteomes" id="UP001064048"/>
    </source>
</evidence>
<dbReference type="EMBL" id="CM046131">
    <property type="protein sequence ID" value="KAI8430300.1"/>
    <property type="molecule type" value="Genomic_DNA"/>
</dbReference>
<name>A0ACC0K224_CHOFU</name>
<gene>
    <name evidence="1" type="ORF">MSG28_000610</name>
</gene>
<accession>A0ACC0K224</accession>
<protein>
    <submittedName>
        <fullName evidence="1">Uncharacterized protein</fullName>
    </submittedName>
</protein>
<organism evidence="1 2">
    <name type="scientific">Choristoneura fumiferana</name>
    <name type="common">Spruce budworm moth</name>
    <name type="synonym">Archips fumiferana</name>
    <dbReference type="NCBI Taxonomy" id="7141"/>
    <lineage>
        <taxon>Eukaryota</taxon>
        <taxon>Metazoa</taxon>
        <taxon>Ecdysozoa</taxon>
        <taxon>Arthropoda</taxon>
        <taxon>Hexapoda</taxon>
        <taxon>Insecta</taxon>
        <taxon>Pterygota</taxon>
        <taxon>Neoptera</taxon>
        <taxon>Endopterygota</taxon>
        <taxon>Lepidoptera</taxon>
        <taxon>Glossata</taxon>
        <taxon>Ditrysia</taxon>
        <taxon>Tortricoidea</taxon>
        <taxon>Tortricidae</taxon>
        <taxon>Tortricinae</taxon>
        <taxon>Choristoneura</taxon>
    </lineage>
</organism>
<keyword evidence="2" id="KW-1185">Reference proteome</keyword>
<proteinExistence type="predicted"/>
<sequence>MKSVKLEMENDIQSGKNTNDSVIHKEKLPSENNISTDSNPSQDSSDTKSVTGSETSKRKEFDYIAESLIELKTLITYTMRKVDTIEKILGLCNLNEKNKSDQLCDRLPLKQLQDLEELEQEVRQSETLKNILITNILILLVKKPQKMWTWRSPDGKTKNQIDYILSSKRYIFEDVDVINMEPKSKELAALLEERQKILATSSQTGISVVNKKIRHLLRKHLRQKKHKLILETIEKHRGPKVFRKQLKRGGQQIHRLTSEEGSITTDRTKILELVEDYYAELYSCKNPEKTTDRKDPRAPLRKHLTTDLPEISLYEIKLTVHGQVLERVDEYVYLGQTMSLEKSGQDLEIQRRIRLGWAAFGKLSDVLRGDIPLNLKRRCFEQCVLPVLVYGAETWTLTQKVIHKLQVTQSAMERAMLGISLRDRFRNTEIRRRTRLTDIARVITQRKWKWAGHICRRSDGRWGKAVMEWRPRTGRRNVGRQEMRWTDDLVKVAGRCWMRRALDRDEWRAMQDAFTQHWVAMG</sequence>